<feature type="region of interest" description="Disordered" evidence="1">
    <location>
        <begin position="105"/>
        <end position="198"/>
    </location>
</feature>
<sequence>MNPQEEAREMLGEDLREQNTEVAGAARTLLPLIENLPERGGREALIAMLKEGAERWTYAELAERVGRLASGLAEAGVSKGTTWPCTLREPRVDRGLPRRALARRRRCPPRRRAGGGRPRGHPRGLGAKLIFTAGPRPGSWRASATRRGSCGSTGGRTTRGAGCACSPTGRSGCPRWGRRTRRRSSTPPARRGRRRGCR</sequence>
<evidence type="ECO:0000313" key="2">
    <source>
        <dbReference type="EMBL" id="QIN79926.1"/>
    </source>
</evidence>
<evidence type="ECO:0000256" key="1">
    <source>
        <dbReference type="SAM" id="MobiDB-lite"/>
    </source>
</evidence>
<dbReference type="AlphaFoldDB" id="A0A6G8Q0E2"/>
<feature type="compositionally biased region" description="Basic residues" evidence="1">
    <location>
        <begin position="176"/>
        <end position="198"/>
    </location>
</feature>
<reference evidence="2 3" key="1">
    <citation type="submission" date="2019-10" db="EMBL/GenBank/DDBJ databases">
        <title>Rubrobacter sp nov SCSIO 52915 isolated from a deep-sea sediment in the South China Sea.</title>
        <authorList>
            <person name="Chen R.W."/>
        </authorList>
    </citation>
    <scope>NUCLEOTIDE SEQUENCE [LARGE SCALE GENOMIC DNA]</scope>
    <source>
        <strain evidence="2 3">SCSIO 52915</strain>
    </source>
</reference>
<protein>
    <submittedName>
        <fullName evidence="2">AMP-binding protein</fullName>
    </submittedName>
</protein>
<organism evidence="2 3">
    <name type="scientific">Rubrobacter marinus</name>
    <dbReference type="NCBI Taxonomy" id="2653852"/>
    <lineage>
        <taxon>Bacteria</taxon>
        <taxon>Bacillati</taxon>
        <taxon>Actinomycetota</taxon>
        <taxon>Rubrobacteria</taxon>
        <taxon>Rubrobacterales</taxon>
        <taxon>Rubrobacteraceae</taxon>
        <taxon>Rubrobacter</taxon>
    </lineage>
</organism>
<gene>
    <name evidence="2" type="ORF">GBA65_16920</name>
</gene>
<feature type="compositionally biased region" description="Basic residues" evidence="1">
    <location>
        <begin position="105"/>
        <end position="122"/>
    </location>
</feature>
<name>A0A6G8Q0E2_9ACTN</name>
<evidence type="ECO:0000313" key="3">
    <source>
        <dbReference type="Proteomes" id="UP000502706"/>
    </source>
</evidence>
<keyword evidence="3" id="KW-1185">Reference proteome</keyword>
<dbReference type="Gene3D" id="3.40.50.980">
    <property type="match status" value="1"/>
</dbReference>
<accession>A0A6G8Q0E2</accession>
<feature type="compositionally biased region" description="Low complexity" evidence="1">
    <location>
        <begin position="143"/>
        <end position="175"/>
    </location>
</feature>
<dbReference type="Proteomes" id="UP000502706">
    <property type="component" value="Chromosome"/>
</dbReference>
<dbReference type="SUPFAM" id="SSF56801">
    <property type="entry name" value="Acetyl-CoA synthetase-like"/>
    <property type="match status" value="1"/>
</dbReference>
<dbReference type="EMBL" id="CP045121">
    <property type="protein sequence ID" value="QIN79926.1"/>
    <property type="molecule type" value="Genomic_DNA"/>
</dbReference>
<proteinExistence type="predicted"/>
<dbReference type="KEGG" id="rmar:GBA65_16920"/>